<gene>
    <name evidence="1" type="primary">RvY_04516-1</name>
    <name evidence="1" type="synonym">RvY_04516.1</name>
    <name evidence="1" type="ORF">RvY_04516</name>
</gene>
<sequence length="65" mass="7625">MNLDLNEHDDDHEVDVPAVLLQLVTATRYLQRPEAPKSKHFVEYLIPALDDGRFKEEVRMSRQSF</sequence>
<dbReference type="AlphaFoldDB" id="A0A1D1UVF6"/>
<name>A0A1D1UVF6_RAMVA</name>
<organism evidence="1 2">
    <name type="scientific">Ramazzottius varieornatus</name>
    <name type="common">Water bear</name>
    <name type="synonym">Tardigrade</name>
    <dbReference type="NCBI Taxonomy" id="947166"/>
    <lineage>
        <taxon>Eukaryota</taxon>
        <taxon>Metazoa</taxon>
        <taxon>Ecdysozoa</taxon>
        <taxon>Tardigrada</taxon>
        <taxon>Eutardigrada</taxon>
        <taxon>Parachela</taxon>
        <taxon>Hypsibioidea</taxon>
        <taxon>Ramazzottiidae</taxon>
        <taxon>Ramazzottius</taxon>
    </lineage>
</organism>
<dbReference type="Proteomes" id="UP000186922">
    <property type="component" value="Unassembled WGS sequence"/>
</dbReference>
<evidence type="ECO:0000313" key="2">
    <source>
        <dbReference type="Proteomes" id="UP000186922"/>
    </source>
</evidence>
<proteinExistence type="predicted"/>
<keyword evidence="2" id="KW-1185">Reference proteome</keyword>
<protein>
    <submittedName>
        <fullName evidence="1">Uncharacterized protein</fullName>
    </submittedName>
</protein>
<dbReference type="EMBL" id="BDGG01000002">
    <property type="protein sequence ID" value="GAU92435.1"/>
    <property type="molecule type" value="Genomic_DNA"/>
</dbReference>
<accession>A0A1D1UVF6</accession>
<evidence type="ECO:0000313" key="1">
    <source>
        <dbReference type="EMBL" id="GAU92435.1"/>
    </source>
</evidence>
<comment type="caution">
    <text evidence="1">The sequence shown here is derived from an EMBL/GenBank/DDBJ whole genome shotgun (WGS) entry which is preliminary data.</text>
</comment>
<reference evidence="1 2" key="1">
    <citation type="journal article" date="2016" name="Nat. Commun.">
        <title>Extremotolerant tardigrade genome and improved radiotolerance of human cultured cells by tardigrade-unique protein.</title>
        <authorList>
            <person name="Hashimoto T."/>
            <person name="Horikawa D.D."/>
            <person name="Saito Y."/>
            <person name="Kuwahara H."/>
            <person name="Kozuka-Hata H."/>
            <person name="Shin-I T."/>
            <person name="Minakuchi Y."/>
            <person name="Ohishi K."/>
            <person name="Motoyama A."/>
            <person name="Aizu T."/>
            <person name="Enomoto A."/>
            <person name="Kondo K."/>
            <person name="Tanaka S."/>
            <person name="Hara Y."/>
            <person name="Koshikawa S."/>
            <person name="Sagara H."/>
            <person name="Miura T."/>
            <person name="Yokobori S."/>
            <person name="Miyagawa K."/>
            <person name="Suzuki Y."/>
            <person name="Kubo T."/>
            <person name="Oyama M."/>
            <person name="Kohara Y."/>
            <person name="Fujiyama A."/>
            <person name="Arakawa K."/>
            <person name="Katayama T."/>
            <person name="Toyoda A."/>
            <person name="Kunieda T."/>
        </authorList>
    </citation>
    <scope>NUCLEOTIDE SEQUENCE [LARGE SCALE GENOMIC DNA]</scope>
    <source>
        <strain evidence="1 2">YOKOZUNA-1</strain>
    </source>
</reference>